<gene>
    <name evidence="6" type="ordered locus">Rcas_3897</name>
</gene>
<evidence type="ECO:0000256" key="1">
    <source>
        <dbReference type="ARBA" id="ARBA00023015"/>
    </source>
</evidence>
<reference evidence="6 7" key="1">
    <citation type="submission" date="2007-08" db="EMBL/GenBank/DDBJ databases">
        <title>Complete sequence of Roseiflexus castenholzii DSM 13941.</title>
        <authorList>
            <consortium name="US DOE Joint Genome Institute"/>
            <person name="Copeland A."/>
            <person name="Lucas S."/>
            <person name="Lapidus A."/>
            <person name="Barry K."/>
            <person name="Glavina del Rio T."/>
            <person name="Dalin E."/>
            <person name="Tice H."/>
            <person name="Pitluck S."/>
            <person name="Thompson L.S."/>
            <person name="Brettin T."/>
            <person name="Bruce D."/>
            <person name="Detter J.C."/>
            <person name="Han C."/>
            <person name="Tapia R."/>
            <person name="Schmutz J."/>
            <person name="Larimer F."/>
            <person name="Land M."/>
            <person name="Hauser L."/>
            <person name="Kyrpides N."/>
            <person name="Mikhailova N."/>
            <person name="Bryant D.A."/>
            <person name="Hanada S."/>
            <person name="Tsukatani Y."/>
            <person name="Richardson P."/>
        </authorList>
    </citation>
    <scope>NUCLEOTIDE SEQUENCE [LARGE SCALE GENOMIC DNA]</scope>
    <source>
        <strain evidence="7">DSM 13941 / HLO8</strain>
    </source>
</reference>
<dbReference type="PANTHER" id="PTHR24567:SF28">
    <property type="entry name" value="LISTERIOLYSIN REGULATORY PROTEIN"/>
    <property type="match status" value="1"/>
</dbReference>
<keyword evidence="2" id="KW-0238">DNA-binding</keyword>
<accession>A7NQT7</accession>
<sequence>MHHLEHYRLFEGLDRQSLDEIASSARTLHAKRGVILFEERAPAEALYAVQNGWIRLYKLAADGRQSVMRLAGPAEVVGISAVLPGMEYTLSAQTIAPCRLLMWHKDDLHRLIDRYPILQGNSVRLLSEYRDALQQQLLELATEHVEQRLAHALIRLADHYGTPTDTPNHLALPLMQRDLADLIGVSHYTVNRLLHLWQQRDIVQTQRGSIVIVDRQRLLALAETSPG</sequence>
<evidence type="ECO:0000313" key="6">
    <source>
        <dbReference type="EMBL" id="ABU59933.1"/>
    </source>
</evidence>
<dbReference type="InterPro" id="IPR036390">
    <property type="entry name" value="WH_DNA-bd_sf"/>
</dbReference>
<dbReference type="InterPro" id="IPR050397">
    <property type="entry name" value="Env_Response_Regulators"/>
</dbReference>
<feature type="domain" description="Cyclic nucleotide-binding" evidence="4">
    <location>
        <begin position="9"/>
        <end position="112"/>
    </location>
</feature>
<dbReference type="Pfam" id="PF00027">
    <property type="entry name" value="cNMP_binding"/>
    <property type="match status" value="1"/>
</dbReference>
<dbReference type="CDD" id="cd00038">
    <property type="entry name" value="CAP_ED"/>
    <property type="match status" value="1"/>
</dbReference>
<dbReference type="OrthoDB" id="156829at2"/>
<evidence type="ECO:0000256" key="3">
    <source>
        <dbReference type="ARBA" id="ARBA00023163"/>
    </source>
</evidence>
<proteinExistence type="predicted"/>
<dbReference type="HOGENOM" id="CLU_075053_3_1_0"/>
<dbReference type="GO" id="GO:0005829">
    <property type="term" value="C:cytosol"/>
    <property type="evidence" value="ECO:0007669"/>
    <property type="project" value="TreeGrafter"/>
</dbReference>
<keyword evidence="3" id="KW-0804">Transcription</keyword>
<evidence type="ECO:0000256" key="2">
    <source>
        <dbReference type="ARBA" id="ARBA00023125"/>
    </source>
</evidence>
<dbReference type="PROSITE" id="PS50042">
    <property type="entry name" value="CNMP_BINDING_3"/>
    <property type="match status" value="1"/>
</dbReference>
<dbReference type="InterPro" id="IPR018490">
    <property type="entry name" value="cNMP-bd_dom_sf"/>
</dbReference>
<dbReference type="PANTHER" id="PTHR24567">
    <property type="entry name" value="CRP FAMILY TRANSCRIPTIONAL REGULATORY PROTEIN"/>
    <property type="match status" value="1"/>
</dbReference>
<dbReference type="Gene3D" id="2.60.120.10">
    <property type="entry name" value="Jelly Rolls"/>
    <property type="match status" value="1"/>
</dbReference>
<evidence type="ECO:0000259" key="5">
    <source>
        <dbReference type="PROSITE" id="PS51063"/>
    </source>
</evidence>
<name>A7NQT7_ROSCS</name>
<dbReference type="PROSITE" id="PS51063">
    <property type="entry name" value="HTH_CRP_2"/>
    <property type="match status" value="1"/>
</dbReference>
<organism evidence="6 7">
    <name type="scientific">Roseiflexus castenholzii (strain DSM 13941 / HLO8)</name>
    <dbReference type="NCBI Taxonomy" id="383372"/>
    <lineage>
        <taxon>Bacteria</taxon>
        <taxon>Bacillati</taxon>
        <taxon>Chloroflexota</taxon>
        <taxon>Chloroflexia</taxon>
        <taxon>Chloroflexales</taxon>
        <taxon>Roseiflexineae</taxon>
        <taxon>Roseiflexaceae</taxon>
        <taxon>Roseiflexus</taxon>
    </lineage>
</organism>
<dbReference type="InterPro" id="IPR012318">
    <property type="entry name" value="HTH_CRP"/>
</dbReference>
<dbReference type="Gene3D" id="1.10.10.10">
    <property type="entry name" value="Winged helix-like DNA-binding domain superfamily/Winged helix DNA-binding domain"/>
    <property type="match status" value="1"/>
</dbReference>
<dbReference type="KEGG" id="rca:Rcas_3897"/>
<dbReference type="EMBL" id="CP000804">
    <property type="protein sequence ID" value="ABU59933.1"/>
    <property type="molecule type" value="Genomic_DNA"/>
</dbReference>
<dbReference type="eggNOG" id="COG0664">
    <property type="taxonomic scope" value="Bacteria"/>
</dbReference>
<dbReference type="GO" id="GO:0003677">
    <property type="term" value="F:DNA binding"/>
    <property type="evidence" value="ECO:0007669"/>
    <property type="project" value="UniProtKB-KW"/>
</dbReference>
<keyword evidence="7" id="KW-1185">Reference proteome</keyword>
<dbReference type="InterPro" id="IPR036388">
    <property type="entry name" value="WH-like_DNA-bd_sf"/>
</dbReference>
<dbReference type="InterPro" id="IPR000595">
    <property type="entry name" value="cNMP-bd_dom"/>
</dbReference>
<dbReference type="Pfam" id="PF13545">
    <property type="entry name" value="HTH_Crp_2"/>
    <property type="match status" value="1"/>
</dbReference>
<dbReference type="SUPFAM" id="SSF51206">
    <property type="entry name" value="cAMP-binding domain-like"/>
    <property type="match status" value="1"/>
</dbReference>
<evidence type="ECO:0000313" key="7">
    <source>
        <dbReference type="Proteomes" id="UP000000263"/>
    </source>
</evidence>
<dbReference type="STRING" id="383372.Rcas_3897"/>
<evidence type="ECO:0000259" key="4">
    <source>
        <dbReference type="PROSITE" id="PS50042"/>
    </source>
</evidence>
<dbReference type="Proteomes" id="UP000000263">
    <property type="component" value="Chromosome"/>
</dbReference>
<dbReference type="AlphaFoldDB" id="A7NQT7"/>
<protein>
    <submittedName>
        <fullName evidence="6">Transcriptional regulator, Crp/Fnr family</fullName>
    </submittedName>
</protein>
<dbReference type="SMART" id="SM00419">
    <property type="entry name" value="HTH_CRP"/>
    <property type="match status" value="1"/>
</dbReference>
<dbReference type="RefSeq" id="WP_012122356.1">
    <property type="nucleotide sequence ID" value="NC_009767.1"/>
</dbReference>
<dbReference type="GO" id="GO:0003700">
    <property type="term" value="F:DNA-binding transcription factor activity"/>
    <property type="evidence" value="ECO:0007669"/>
    <property type="project" value="TreeGrafter"/>
</dbReference>
<dbReference type="InterPro" id="IPR014710">
    <property type="entry name" value="RmlC-like_jellyroll"/>
</dbReference>
<feature type="domain" description="HTH crp-type" evidence="5">
    <location>
        <begin position="143"/>
        <end position="216"/>
    </location>
</feature>
<dbReference type="SUPFAM" id="SSF46785">
    <property type="entry name" value="Winged helix' DNA-binding domain"/>
    <property type="match status" value="1"/>
</dbReference>
<dbReference type="SMART" id="SM00100">
    <property type="entry name" value="cNMP"/>
    <property type="match status" value="1"/>
</dbReference>
<keyword evidence="1" id="KW-0805">Transcription regulation</keyword>